<evidence type="ECO:0000256" key="2">
    <source>
        <dbReference type="SAM" id="Phobius"/>
    </source>
</evidence>
<dbReference type="Proteomes" id="UP000240322">
    <property type="component" value="Unassembled WGS sequence"/>
</dbReference>
<feature type="compositionally biased region" description="Gly residues" evidence="1">
    <location>
        <begin position="283"/>
        <end position="298"/>
    </location>
</feature>
<keyword evidence="2" id="KW-1133">Transmembrane helix</keyword>
<dbReference type="EMBL" id="NEXE01000068">
    <property type="protein sequence ID" value="PSN90235.1"/>
    <property type="molecule type" value="Genomic_DNA"/>
</dbReference>
<feature type="region of interest" description="Disordered" evidence="1">
    <location>
        <begin position="267"/>
        <end position="317"/>
    </location>
</feature>
<evidence type="ECO:0000313" key="5">
    <source>
        <dbReference type="Proteomes" id="UP000240322"/>
    </source>
</evidence>
<evidence type="ECO:0000256" key="1">
    <source>
        <dbReference type="SAM" id="MobiDB-lite"/>
    </source>
</evidence>
<organism evidence="4 5">
    <name type="scientific">Candidatus Marsarchaeota G2 archaeon OSP_D</name>
    <dbReference type="NCBI Taxonomy" id="1978157"/>
    <lineage>
        <taxon>Archaea</taxon>
        <taxon>Candidatus Marsarchaeota</taxon>
        <taxon>Candidatus Marsarchaeota group 2</taxon>
    </lineage>
</organism>
<feature type="domain" description="DUF4382" evidence="3">
    <location>
        <begin position="43"/>
        <end position="144"/>
    </location>
</feature>
<dbReference type="InterPro" id="IPR025491">
    <property type="entry name" value="DUF4382"/>
</dbReference>
<evidence type="ECO:0000313" key="4">
    <source>
        <dbReference type="EMBL" id="PSN90235.1"/>
    </source>
</evidence>
<keyword evidence="2" id="KW-0812">Transmembrane</keyword>
<proteinExistence type="predicted"/>
<reference evidence="4 5" key="1">
    <citation type="submission" date="2017-04" db="EMBL/GenBank/DDBJ databases">
        <title>Novel microbial lineages endemic to geothermal iron-oxide mats fill important gaps in the evolutionary history of Archaea.</title>
        <authorList>
            <person name="Jay Z.J."/>
            <person name="Beam J.P."/>
            <person name="Dlakic M."/>
            <person name="Rusch D.B."/>
            <person name="Kozubal M.A."/>
            <person name="Inskeep W.P."/>
        </authorList>
    </citation>
    <scope>NUCLEOTIDE SEQUENCE [LARGE SCALE GENOMIC DNA]</scope>
    <source>
        <strain evidence="4">OSP_D</strain>
    </source>
</reference>
<protein>
    <recommendedName>
        <fullName evidence="3">DUF4382 domain-containing protein</fullName>
    </recommendedName>
</protein>
<dbReference type="Pfam" id="PF14321">
    <property type="entry name" value="DUF4382"/>
    <property type="match status" value="1"/>
</dbReference>
<evidence type="ECO:0000259" key="3">
    <source>
        <dbReference type="Pfam" id="PF14321"/>
    </source>
</evidence>
<comment type="caution">
    <text evidence="4">The sequence shown here is derived from an EMBL/GenBank/DDBJ whole genome shotgun (WGS) entry which is preliminary data.</text>
</comment>
<accession>A0A2R6AV19</accession>
<gene>
    <name evidence="4" type="ORF">B9Q03_07300</name>
</gene>
<feature type="region of interest" description="Disordered" evidence="1">
    <location>
        <begin position="331"/>
        <end position="350"/>
    </location>
</feature>
<sequence length="453" mass="46897">MAYGKRFWVYPAAAVLLAVVIIAATAIYMGVQTKTPPSSYSVLAIKLTDPPQVPDGTQWLNVTFTQVSLLIAEPTGSSGQVITKSVTITPQGGSATIDLLALQNYTYTLAQANLTQGSVVYSVTFTVSKIVIDVNGTQSPVTITGGATTLQAVIANPKSLTGDNEALIQLNPVVVNTPSGYQLIPSTVAVITPSHGQEHEGGMSTLSQQEEKELEEATGNLSVKILTLSVSGSNTTFMLLVNNTGSIPVQLVAIGLHGEFNVTGSACRAGQEGDHNQGQGDHNQGGNGMGDQQGGEGNSGDSASVVTLNPADHGECEHPDQVVFIPLNTSSTQATSTTTSSSTSTTTTSASNAKCQVFNMSVVNGEDGNDNSQGDENQQPAGIVIQPHECVELVFKGVIGFGSSNLTLVPSLTAGSTYTIHIIASNSAEQKLECTVPVSPASCRPVTSDNNDS</sequence>
<feature type="transmembrane region" description="Helical" evidence="2">
    <location>
        <begin position="7"/>
        <end position="31"/>
    </location>
</feature>
<name>A0A2R6AV19_9ARCH</name>
<keyword evidence="2" id="KW-0472">Membrane</keyword>
<dbReference type="AlphaFoldDB" id="A0A2R6AV19"/>